<dbReference type="Pfam" id="PF00514">
    <property type="entry name" value="Arm"/>
    <property type="match status" value="1"/>
</dbReference>
<dbReference type="AlphaFoldDB" id="A0AAD8J1E0"/>
<evidence type="ECO:0000313" key="5">
    <source>
        <dbReference type="EMBL" id="KAK1394152.1"/>
    </source>
</evidence>
<dbReference type="Proteomes" id="UP001237642">
    <property type="component" value="Unassembled WGS sequence"/>
</dbReference>
<keyword evidence="6" id="KW-1185">Reference proteome</keyword>
<evidence type="ECO:0008006" key="7">
    <source>
        <dbReference type="Google" id="ProtNLM"/>
    </source>
</evidence>
<name>A0AAD8J1E0_9APIA</name>
<accession>A0AAD8J1E0</accession>
<evidence type="ECO:0000256" key="4">
    <source>
        <dbReference type="ARBA" id="ARBA00022927"/>
    </source>
</evidence>
<dbReference type="GO" id="GO:0015031">
    <property type="term" value="P:protein transport"/>
    <property type="evidence" value="ECO:0007669"/>
    <property type="project" value="UniProtKB-KW"/>
</dbReference>
<evidence type="ECO:0000256" key="2">
    <source>
        <dbReference type="ARBA" id="ARBA00022448"/>
    </source>
</evidence>
<dbReference type="PANTHER" id="PTHR23316">
    <property type="entry name" value="IMPORTIN ALPHA"/>
    <property type="match status" value="1"/>
</dbReference>
<comment type="similarity">
    <text evidence="1">Belongs to the importin alpha family.</text>
</comment>
<dbReference type="SUPFAM" id="SSF48371">
    <property type="entry name" value="ARM repeat"/>
    <property type="match status" value="1"/>
</dbReference>
<evidence type="ECO:0000256" key="1">
    <source>
        <dbReference type="ARBA" id="ARBA00010394"/>
    </source>
</evidence>
<evidence type="ECO:0000256" key="3">
    <source>
        <dbReference type="ARBA" id="ARBA00022737"/>
    </source>
</evidence>
<keyword evidence="4" id="KW-0653">Protein transport</keyword>
<gene>
    <name evidence="5" type="ORF">POM88_013208</name>
</gene>
<keyword evidence="3" id="KW-0677">Repeat</keyword>
<organism evidence="5 6">
    <name type="scientific">Heracleum sosnowskyi</name>
    <dbReference type="NCBI Taxonomy" id="360622"/>
    <lineage>
        <taxon>Eukaryota</taxon>
        <taxon>Viridiplantae</taxon>
        <taxon>Streptophyta</taxon>
        <taxon>Embryophyta</taxon>
        <taxon>Tracheophyta</taxon>
        <taxon>Spermatophyta</taxon>
        <taxon>Magnoliopsida</taxon>
        <taxon>eudicotyledons</taxon>
        <taxon>Gunneridae</taxon>
        <taxon>Pentapetalae</taxon>
        <taxon>asterids</taxon>
        <taxon>campanulids</taxon>
        <taxon>Apiales</taxon>
        <taxon>Apiaceae</taxon>
        <taxon>Apioideae</taxon>
        <taxon>apioid superclade</taxon>
        <taxon>Tordylieae</taxon>
        <taxon>Tordyliinae</taxon>
        <taxon>Heracleum</taxon>
    </lineage>
</organism>
<dbReference type="Gene3D" id="1.25.10.10">
    <property type="entry name" value="Leucine-rich Repeat Variant"/>
    <property type="match status" value="1"/>
</dbReference>
<dbReference type="InterPro" id="IPR011989">
    <property type="entry name" value="ARM-like"/>
</dbReference>
<dbReference type="EMBL" id="JAUIZM010000003">
    <property type="protein sequence ID" value="KAK1394152.1"/>
    <property type="molecule type" value="Genomic_DNA"/>
</dbReference>
<keyword evidence="2" id="KW-0813">Transport</keyword>
<dbReference type="SMART" id="SM00185">
    <property type="entry name" value="ARM"/>
    <property type="match status" value="4"/>
</dbReference>
<reference evidence="5" key="2">
    <citation type="submission" date="2023-05" db="EMBL/GenBank/DDBJ databases">
        <authorList>
            <person name="Schelkunov M.I."/>
        </authorList>
    </citation>
    <scope>NUCLEOTIDE SEQUENCE</scope>
    <source>
        <strain evidence="5">Hsosn_3</strain>
        <tissue evidence="5">Leaf</tissue>
    </source>
</reference>
<evidence type="ECO:0000313" key="6">
    <source>
        <dbReference type="Proteomes" id="UP001237642"/>
    </source>
</evidence>
<protein>
    <recommendedName>
        <fullName evidence="7">Importin subunit alpha</fullName>
    </recommendedName>
</protein>
<dbReference type="InterPro" id="IPR000225">
    <property type="entry name" value="Armadillo"/>
</dbReference>
<reference evidence="5" key="1">
    <citation type="submission" date="2023-02" db="EMBL/GenBank/DDBJ databases">
        <title>Genome of toxic invasive species Heracleum sosnowskyi carries increased number of genes despite the absence of recent whole-genome duplications.</title>
        <authorList>
            <person name="Schelkunov M."/>
            <person name="Shtratnikova V."/>
            <person name="Makarenko M."/>
            <person name="Klepikova A."/>
            <person name="Omelchenko D."/>
            <person name="Novikova G."/>
            <person name="Obukhova E."/>
            <person name="Bogdanov V."/>
            <person name="Penin A."/>
            <person name="Logacheva M."/>
        </authorList>
    </citation>
    <scope>NUCLEOTIDE SEQUENCE</scope>
    <source>
        <strain evidence="5">Hsosn_3</strain>
        <tissue evidence="5">Leaf</tissue>
    </source>
</reference>
<sequence>MELDTDKGFFVLNSSRGVKRFRQEEEEEIQSFERQRRGLSENMSFFGDQICTRKEFLLSPQFVTNPDHISQFLDFTVDFQKQEILALTNEINRAINLNQSEEIQKHTQDLAEMVSTDPRLIHEVNHHLLKHFVQFLQYTEHPHIQSQAIIILQTFINYTINNQWIIESIKDSVLVNLICSQDCKVKVQAMWLLRTMAVIVPKPQFNETLEVVLEPLSLLIDGSTVTDVIYGVSQTLAVVCQVYPMLPSAKFKMVYDSLLKLFNYTSSKIPPHVCLGLLYLCDGREEMVIEKKDFEPLIDRLIEIIKFYNHRNLCVNAIAALTTLGTIVRWGSDDDIEVIILKKDVLQILGHVLCFQERDFVESACWIISNITAGKENHIAAVIDYGLIERLCGVVENYKLLDVKKEAAWAISNAIHGVGSDRIKDLRSRCVEPFWTILKVFRADQDIVSFCLEGLITLKGVKVSYNGQPINAAEFKKLLVRLRGAQFQSADDTKALAKWKKSRHADNITRSYDDMDITLHVTATFKEDMRLPDSQICLVYKTLEEDTHSASRDSNILANEMEVDQPDSIYCI</sequence>
<proteinExistence type="inferred from homology"/>
<comment type="caution">
    <text evidence="5">The sequence shown here is derived from an EMBL/GenBank/DDBJ whole genome shotgun (WGS) entry which is preliminary data.</text>
</comment>
<dbReference type="InterPro" id="IPR016024">
    <property type="entry name" value="ARM-type_fold"/>
</dbReference>